<evidence type="ECO:0000313" key="3">
    <source>
        <dbReference type="Proteomes" id="UP000053791"/>
    </source>
</evidence>
<dbReference type="Pfam" id="PF12525">
    <property type="entry name" value="DUF3726"/>
    <property type="match status" value="1"/>
</dbReference>
<dbReference type="STRING" id="1685379.AVO45_16905"/>
<evidence type="ECO:0000256" key="1">
    <source>
        <dbReference type="SAM" id="MobiDB-lite"/>
    </source>
</evidence>
<dbReference type="EMBL" id="LQBQ01000003">
    <property type="protein sequence ID" value="KUJ85186.1"/>
    <property type="molecule type" value="Genomic_DNA"/>
</dbReference>
<sequence>MTYEPNDPTHSGPVFEDGPESDHLSRNEIESLSMKAARGAGMPWGLAEEAGWATGWLHARGLDGTSALLAHLQHMDGTPWQEASPVVRHGAWGSTTGGLLCPIAVGTALSDFCGLPEGSLADGGLAIDPVARPVLLLPFLSRVAGRSNQAVTCTGAGSLVTVSAMGLVAGDFDRFCALSQSAIELTATAPPEGTSRPAGDFTCRRATLTALNGLAMRTTVPPSEKSRADAGAATTDND</sequence>
<dbReference type="OrthoDB" id="8420038at2"/>
<feature type="region of interest" description="Disordered" evidence="1">
    <location>
        <begin position="218"/>
        <end position="238"/>
    </location>
</feature>
<name>A0A0X3UEE6_9RHOB</name>
<dbReference type="Proteomes" id="UP000053791">
    <property type="component" value="Unassembled WGS sequence"/>
</dbReference>
<dbReference type="RefSeq" id="WP_068344856.1">
    <property type="nucleotide sequence ID" value="NZ_LQBQ01000003.1"/>
</dbReference>
<dbReference type="AlphaFoldDB" id="A0A0X3UEE6"/>
<dbReference type="InterPro" id="IPR022201">
    <property type="entry name" value="DUF3726"/>
</dbReference>
<gene>
    <name evidence="2" type="ORF">AVO45_16905</name>
</gene>
<reference evidence="2 3" key="1">
    <citation type="submission" date="2015-12" db="EMBL/GenBank/DDBJ databases">
        <authorList>
            <person name="Shamseldin A."/>
            <person name="Moawad H."/>
            <person name="Abd El-Rahim W.M."/>
            <person name="Sadowsky M.J."/>
        </authorList>
    </citation>
    <scope>NUCLEOTIDE SEQUENCE [LARGE SCALE GENOMIC DNA]</scope>
    <source>
        <strain evidence="2 3">ZGT118</strain>
    </source>
</reference>
<proteinExistence type="predicted"/>
<evidence type="ECO:0000313" key="2">
    <source>
        <dbReference type="EMBL" id="KUJ85186.1"/>
    </source>
</evidence>
<accession>A0A0X3UEE6</accession>
<evidence type="ECO:0008006" key="4">
    <source>
        <dbReference type="Google" id="ProtNLM"/>
    </source>
</evidence>
<organism evidence="2 3">
    <name type="scientific">Ruegeria marisrubri</name>
    <dbReference type="NCBI Taxonomy" id="1685379"/>
    <lineage>
        <taxon>Bacteria</taxon>
        <taxon>Pseudomonadati</taxon>
        <taxon>Pseudomonadota</taxon>
        <taxon>Alphaproteobacteria</taxon>
        <taxon>Rhodobacterales</taxon>
        <taxon>Roseobacteraceae</taxon>
        <taxon>Ruegeria</taxon>
    </lineage>
</organism>
<comment type="caution">
    <text evidence="2">The sequence shown here is derived from an EMBL/GenBank/DDBJ whole genome shotgun (WGS) entry which is preliminary data.</text>
</comment>
<protein>
    <recommendedName>
        <fullName evidence="4">DUF3726 domain-containing protein</fullName>
    </recommendedName>
</protein>
<keyword evidence="3" id="KW-1185">Reference proteome</keyword>
<feature type="region of interest" description="Disordered" evidence="1">
    <location>
        <begin position="1"/>
        <end position="23"/>
    </location>
</feature>